<keyword evidence="2" id="KW-1185">Reference proteome</keyword>
<accession>A0AAD8PM28</accession>
<proteinExistence type="predicted"/>
<dbReference type="EMBL" id="JAHLJV010000108">
    <property type="protein sequence ID" value="KAK1570238.1"/>
    <property type="molecule type" value="Genomic_DNA"/>
</dbReference>
<name>A0AAD8PM28_9PEZI</name>
<organism evidence="1 2">
    <name type="scientific">Colletotrichum navitas</name>
    <dbReference type="NCBI Taxonomy" id="681940"/>
    <lineage>
        <taxon>Eukaryota</taxon>
        <taxon>Fungi</taxon>
        <taxon>Dikarya</taxon>
        <taxon>Ascomycota</taxon>
        <taxon>Pezizomycotina</taxon>
        <taxon>Sordariomycetes</taxon>
        <taxon>Hypocreomycetidae</taxon>
        <taxon>Glomerellales</taxon>
        <taxon>Glomerellaceae</taxon>
        <taxon>Colletotrichum</taxon>
        <taxon>Colletotrichum graminicola species complex</taxon>
    </lineage>
</organism>
<reference evidence="1" key="1">
    <citation type="submission" date="2021-06" db="EMBL/GenBank/DDBJ databases">
        <title>Comparative genomics, transcriptomics and evolutionary studies reveal genomic signatures of adaptation to plant cell wall in hemibiotrophic fungi.</title>
        <authorList>
            <consortium name="DOE Joint Genome Institute"/>
            <person name="Baroncelli R."/>
            <person name="Diaz J.F."/>
            <person name="Benocci T."/>
            <person name="Peng M."/>
            <person name="Battaglia E."/>
            <person name="Haridas S."/>
            <person name="Andreopoulos W."/>
            <person name="Labutti K."/>
            <person name="Pangilinan J."/>
            <person name="Floch G.L."/>
            <person name="Makela M.R."/>
            <person name="Henrissat B."/>
            <person name="Grigoriev I.V."/>
            <person name="Crouch J.A."/>
            <person name="De Vries R.P."/>
            <person name="Sukno S.A."/>
            <person name="Thon M.R."/>
        </authorList>
    </citation>
    <scope>NUCLEOTIDE SEQUENCE</scope>
    <source>
        <strain evidence="1">CBS 125086</strain>
    </source>
</reference>
<dbReference type="AlphaFoldDB" id="A0AAD8PM28"/>
<comment type="caution">
    <text evidence="1">The sequence shown here is derived from an EMBL/GenBank/DDBJ whole genome shotgun (WGS) entry which is preliminary data.</text>
</comment>
<protein>
    <submittedName>
        <fullName evidence="1">Uncharacterized protein</fullName>
    </submittedName>
</protein>
<evidence type="ECO:0000313" key="1">
    <source>
        <dbReference type="EMBL" id="KAK1570238.1"/>
    </source>
</evidence>
<dbReference type="Proteomes" id="UP001230504">
    <property type="component" value="Unassembled WGS sequence"/>
</dbReference>
<evidence type="ECO:0000313" key="2">
    <source>
        <dbReference type="Proteomes" id="UP001230504"/>
    </source>
</evidence>
<dbReference type="RefSeq" id="XP_060408379.1">
    <property type="nucleotide sequence ID" value="XM_060553197.1"/>
</dbReference>
<sequence>MLYILPSKASPLKAACVYKLHHSVGRWGFSSVRSLAELLQQSSSSWLHVRFSTKGCAPQLKTRIQKAYPKNHIPYVLSVAPRKHIHCSTYTYVRPLQAHIIAIRGRTPLVGLGSTIGTPAVACVGTEQMLHSVEWMPSMLCKGPRGETHLGAFISLTPSSSRRLGTEDRVGVSTTTPCLIRSLLWCWLFL</sequence>
<dbReference type="GeneID" id="85437437"/>
<gene>
    <name evidence="1" type="ORF">LY79DRAFT_46436</name>
</gene>